<evidence type="ECO:0000256" key="10">
    <source>
        <dbReference type="ARBA" id="ARBA00047899"/>
    </source>
</evidence>
<keyword evidence="7" id="KW-0418">Kinase</keyword>
<comment type="caution">
    <text evidence="15">The sequence shown here is derived from an EMBL/GenBank/DDBJ whole genome shotgun (WGS) entry which is preliminary data.</text>
</comment>
<dbReference type="GO" id="GO:0005634">
    <property type="term" value="C:nucleus"/>
    <property type="evidence" value="ECO:0007669"/>
    <property type="project" value="UniProtKB-ARBA"/>
</dbReference>
<dbReference type="Pfam" id="PF00069">
    <property type="entry name" value="Pkinase"/>
    <property type="match status" value="1"/>
</dbReference>
<dbReference type="GO" id="GO:0005524">
    <property type="term" value="F:ATP binding"/>
    <property type="evidence" value="ECO:0007669"/>
    <property type="project" value="UniProtKB-KW"/>
</dbReference>
<keyword evidence="16" id="KW-1185">Reference proteome</keyword>
<evidence type="ECO:0000256" key="2">
    <source>
        <dbReference type="ARBA" id="ARBA00012513"/>
    </source>
</evidence>
<dbReference type="EC" id="2.7.11.1" evidence="2"/>
<dbReference type="PANTHER" id="PTHR44899:SF10">
    <property type="entry name" value="NIMA-RELATED KINASE 2"/>
    <property type="match status" value="1"/>
</dbReference>
<dbReference type="FunFam" id="3.30.200.20:FF:000310">
    <property type="entry name" value="serine/threonine-protein kinase Nek2"/>
    <property type="match status" value="1"/>
</dbReference>
<evidence type="ECO:0000313" key="16">
    <source>
        <dbReference type="Proteomes" id="UP000242450"/>
    </source>
</evidence>
<dbReference type="FunFam" id="3.30.200.20:FF:000151">
    <property type="entry name" value="G2-specific protein kinase nimA"/>
    <property type="match status" value="1"/>
</dbReference>
<comment type="similarity">
    <text evidence="1">Belongs to the protein kinase superfamily. NEK Ser/Thr protein kinase family. NIMA subfamily.</text>
</comment>
<evidence type="ECO:0000256" key="1">
    <source>
        <dbReference type="ARBA" id="ARBA00010886"/>
    </source>
</evidence>
<gene>
    <name evidence="15" type="ORF">Celaphus_00011239</name>
</gene>
<evidence type="ECO:0000256" key="11">
    <source>
        <dbReference type="ARBA" id="ARBA00048679"/>
    </source>
</evidence>
<protein>
    <recommendedName>
        <fullName evidence="2">non-specific serine/threonine protein kinase</fullName>
        <ecNumber evidence="2">2.7.11.1</ecNumber>
    </recommendedName>
</protein>
<evidence type="ECO:0000256" key="6">
    <source>
        <dbReference type="ARBA" id="ARBA00022741"/>
    </source>
</evidence>
<dbReference type="Gene3D" id="3.30.200.20">
    <property type="entry name" value="Phosphorylase Kinase, domain 1"/>
    <property type="match status" value="2"/>
</dbReference>
<reference evidence="15 16" key="1">
    <citation type="journal article" date="2018" name="Mol. Genet. Genomics">
        <title>The red deer Cervus elaphus genome CerEla1.0: sequencing, annotating, genes, and chromosomes.</title>
        <authorList>
            <person name="Bana N.A."/>
            <person name="Nyiri A."/>
            <person name="Nagy J."/>
            <person name="Frank K."/>
            <person name="Nagy T."/>
            <person name="Steger V."/>
            <person name="Schiller M."/>
            <person name="Lakatos P."/>
            <person name="Sugar L."/>
            <person name="Horn P."/>
            <person name="Barta E."/>
            <person name="Orosz L."/>
        </authorList>
    </citation>
    <scope>NUCLEOTIDE SEQUENCE [LARGE SCALE GENOMIC DNA]</scope>
    <source>
        <strain evidence="15">Hungarian</strain>
    </source>
</reference>
<organism evidence="15 16">
    <name type="scientific">Cervus elaphus hippelaphus</name>
    <name type="common">European red deer</name>
    <dbReference type="NCBI Taxonomy" id="46360"/>
    <lineage>
        <taxon>Eukaryota</taxon>
        <taxon>Metazoa</taxon>
        <taxon>Chordata</taxon>
        <taxon>Craniata</taxon>
        <taxon>Vertebrata</taxon>
        <taxon>Euteleostomi</taxon>
        <taxon>Mammalia</taxon>
        <taxon>Eutheria</taxon>
        <taxon>Laurasiatheria</taxon>
        <taxon>Artiodactyla</taxon>
        <taxon>Ruminantia</taxon>
        <taxon>Pecora</taxon>
        <taxon>Cervidae</taxon>
        <taxon>Cervinae</taxon>
        <taxon>Cervus</taxon>
    </lineage>
</organism>
<name>A0A212CRP1_CEREH</name>
<feature type="domain" description="Protein kinase" evidence="14">
    <location>
        <begin position="8"/>
        <end position="241"/>
    </location>
</feature>
<comment type="catalytic activity">
    <reaction evidence="10">
        <text>L-threonyl-[protein] + ATP = O-phospho-L-threonyl-[protein] + ADP + H(+)</text>
        <dbReference type="Rhea" id="RHEA:46608"/>
        <dbReference type="Rhea" id="RHEA-COMP:11060"/>
        <dbReference type="Rhea" id="RHEA-COMP:11605"/>
        <dbReference type="ChEBI" id="CHEBI:15378"/>
        <dbReference type="ChEBI" id="CHEBI:30013"/>
        <dbReference type="ChEBI" id="CHEBI:30616"/>
        <dbReference type="ChEBI" id="CHEBI:61977"/>
        <dbReference type="ChEBI" id="CHEBI:456216"/>
        <dbReference type="EC" id="2.7.11.1"/>
    </reaction>
</comment>
<keyword evidence="12" id="KW-0175">Coiled coil</keyword>
<dbReference type="OrthoDB" id="248923at2759"/>
<dbReference type="GO" id="GO:0051301">
    <property type="term" value="P:cell division"/>
    <property type="evidence" value="ECO:0007669"/>
    <property type="project" value="UniProtKB-KW"/>
</dbReference>
<feature type="compositionally biased region" description="Basic and acidic residues" evidence="13">
    <location>
        <begin position="253"/>
        <end position="267"/>
    </location>
</feature>
<keyword evidence="6" id="KW-0547">Nucleotide-binding</keyword>
<dbReference type="GO" id="GO:0007059">
    <property type="term" value="P:chromosome segregation"/>
    <property type="evidence" value="ECO:0007669"/>
    <property type="project" value="UniProtKB-ARBA"/>
</dbReference>
<evidence type="ECO:0000256" key="3">
    <source>
        <dbReference type="ARBA" id="ARBA00022527"/>
    </source>
</evidence>
<dbReference type="PROSITE" id="PS50011">
    <property type="entry name" value="PROTEIN_KINASE_DOM"/>
    <property type="match status" value="1"/>
</dbReference>
<dbReference type="SUPFAM" id="SSF56112">
    <property type="entry name" value="Protein kinase-like (PK-like)"/>
    <property type="match status" value="1"/>
</dbReference>
<keyword evidence="5" id="KW-0808">Transferase</keyword>
<keyword evidence="4" id="KW-0132">Cell division</keyword>
<dbReference type="InterPro" id="IPR051131">
    <property type="entry name" value="NEK_Ser/Thr_kinase_NIMA"/>
</dbReference>
<dbReference type="AlphaFoldDB" id="A0A212CRP1"/>
<evidence type="ECO:0000256" key="5">
    <source>
        <dbReference type="ARBA" id="ARBA00022679"/>
    </source>
</evidence>
<dbReference type="EMBL" id="MKHE01000014">
    <property type="protein sequence ID" value="OWK08514.1"/>
    <property type="molecule type" value="Genomic_DNA"/>
</dbReference>
<dbReference type="InterPro" id="IPR011009">
    <property type="entry name" value="Kinase-like_dom_sf"/>
</dbReference>
<evidence type="ECO:0000313" key="15">
    <source>
        <dbReference type="EMBL" id="OWK08514.1"/>
    </source>
</evidence>
<keyword evidence="3" id="KW-0723">Serine/threonine-protein kinase</keyword>
<feature type="region of interest" description="Disordered" evidence="13">
    <location>
        <begin position="253"/>
        <end position="273"/>
    </location>
</feature>
<dbReference type="SMART" id="SM00220">
    <property type="entry name" value="S_TKc"/>
    <property type="match status" value="1"/>
</dbReference>
<evidence type="ECO:0000256" key="4">
    <source>
        <dbReference type="ARBA" id="ARBA00022618"/>
    </source>
</evidence>
<evidence type="ECO:0000256" key="9">
    <source>
        <dbReference type="ARBA" id="ARBA00023306"/>
    </source>
</evidence>
<proteinExistence type="inferred from homology"/>
<evidence type="ECO:0000256" key="12">
    <source>
        <dbReference type="SAM" id="Coils"/>
    </source>
</evidence>
<keyword evidence="8" id="KW-0067">ATP-binding</keyword>
<dbReference type="GO" id="GO:0004674">
    <property type="term" value="F:protein serine/threonine kinase activity"/>
    <property type="evidence" value="ECO:0007669"/>
    <property type="project" value="UniProtKB-KW"/>
</dbReference>
<dbReference type="Gene3D" id="1.10.510.10">
    <property type="entry name" value="Transferase(Phosphotransferase) domain 1"/>
    <property type="match status" value="2"/>
</dbReference>
<dbReference type="InterPro" id="IPR000719">
    <property type="entry name" value="Prot_kinase_dom"/>
</dbReference>
<accession>A0A212CRP1</accession>
<dbReference type="InterPro" id="IPR008271">
    <property type="entry name" value="Ser/Thr_kinase_AS"/>
</dbReference>
<dbReference type="CDD" id="cd08217">
    <property type="entry name" value="STKc_Nek2"/>
    <property type="match status" value="1"/>
</dbReference>
<evidence type="ECO:0000256" key="8">
    <source>
        <dbReference type="ARBA" id="ARBA00022840"/>
    </source>
</evidence>
<dbReference type="PROSITE" id="PS00108">
    <property type="entry name" value="PROTEIN_KINASE_ST"/>
    <property type="match status" value="1"/>
</dbReference>
<keyword evidence="9" id="KW-0131">Cell cycle</keyword>
<feature type="coiled-coil region" evidence="12">
    <location>
        <begin position="273"/>
        <end position="303"/>
    </location>
</feature>
<evidence type="ECO:0000256" key="7">
    <source>
        <dbReference type="ARBA" id="ARBA00022777"/>
    </source>
</evidence>
<sequence>MPTRVEDYEVLYTIGTGSYGRCQKIRRKSDGKILVWKELDYGSMTETEKQMLVSEVNLLRELKHPNIVRYYDRIIDRTNTTLYIVMECCEGGDLASVISKGTKERQYLDEEFVLRVMAQLTLALKECHRRSDGGHTVLHRDLKPANVFLDGKQNVKLGDFGLARILNHDTSFAKTFVGTPYYMPPFTAFNQKELAGKIREGKFRRIPYRYSDELNDIITRMLNLKDYHRPSVEEILENPLIAGLVAEEQRINAERRGRRSGEPEKLQDPSPVSRELRLKEAQLQEREAALKAREERLEQKERELCVRERLAENKLARAEGLLKNYSLLKEQRFLSLAGGPELFDLPSSIVKKKVHFSGESKENVVQGENSESQLTSKSKCKDLKKRLHAAQLRAQALSDMEKTYQLKSKQILGMR</sequence>
<dbReference type="GO" id="GO:0000278">
    <property type="term" value="P:mitotic cell cycle"/>
    <property type="evidence" value="ECO:0007669"/>
    <property type="project" value="UniProtKB-ARBA"/>
</dbReference>
<evidence type="ECO:0000259" key="14">
    <source>
        <dbReference type="PROSITE" id="PS50011"/>
    </source>
</evidence>
<evidence type="ECO:0000256" key="13">
    <source>
        <dbReference type="SAM" id="MobiDB-lite"/>
    </source>
</evidence>
<comment type="catalytic activity">
    <reaction evidence="11">
        <text>L-seryl-[protein] + ATP = O-phospho-L-seryl-[protein] + ADP + H(+)</text>
        <dbReference type="Rhea" id="RHEA:17989"/>
        <dbReference type="Rhea" id="RHEA-COMP:9863"/>
        <dbReference type="Rhea" id="RHEA-COMP:11604"/>
        <dbReference type="ChEBI" id="CHEBI:15378"/>
        <dbReference type="ChEBI" id="CHEBI:29999"/>
        <dbReference type="ChEBI" id="CHEBI:30616"/>
        <dbReference type="ChEBI" id="CHEBI:83421"/>
        <dbReference type="ChEBI" id="CHEBI:456216"/>
        <dbReference type="EC" id="2.7.11.1"/>
    </reaction>
</comment>
<dbReference type="Proteomes" id="UP000242450">
    <property type="component" value="Chromosome 14"/>
</dbReference>
<dbReference type="PANTHER" id="PTHR44899">
    <property type="entry name" value="CAMK FAMILY PROTEIN KINASE"/>
    <property type="match status" value="1"/>
</dbReference>